<dbReference type="PATRIC" id="fig|889306.3.peg.2780"/>
<keyword evidence="1" id="KW-0472">Membrane</keyword>
<dbReference type="EMBL" id="JXRP01000018">
    <property type="protein sequence ID" value="KIL45224.1"/>
    <property type="molecule type" value="Genomic_DNA"/>
</dbReference>
<dbReference type="STRING" id="889306.KP78_27680"/>
<reference evidence="2 3" key="1">
    <citation type="submission" date="2015-01" db="EMBL/GenBank/DDBJ databases">
        <title>Genome sequencing of Jeotgalibacillus soli.</title>
        <authorList>
            <person name="Goh K.M."/>
            <person name="Chan K.-G."/>
            <person name="Yaakop A.S."/>
            <person name="Ee R."/>
            <person name="Gan H.M."/>
            <person name="Chan C.S."/>
        </authorList>
    </citation>
    <scope>NUCLEOTIDE SEQUENCE [LARGE SCALE GENOMIC DNA]</scope>
    <source>
        <strain evidence="2 3">P9</strain>
    </source>
</reference>
<evidence type="ECO:0000313" key="3">
    <source>
        <dbReference type="Proteomes" id="UP000031938"/>
    </source>
</evidence>
<organism evidence="2 3">
    <name type="scientific">Jeotgalibacillus soli</name>
    <dbReference type="NCBI Taxonomy" id="889306"/>
    <lineage>
        <taxon>Bacteria</taxon>
        <taxon>Bacillati</taxon>
        <taxon>Bacillota</taxon>
        <taxon>Bacilli</taxon>
        <taxon>Bacillales</taxon>
        <taxon>Caryophanaceae</taxon>
        <taxon>Jeotgalibacillus</taxon>
    </lineage>
</organism>
<evidence type="ECO:0000313" key="2">
    <source>
        <dbReference type="EMBL" id="KIL45224.1"/>
    </source>
</evidence>
<evidence type="ECO:0000256" key="1">
    <source>
        <dbReference type="SAM" id="Phobius"/>
    </source>
</evidence>
<dbReference type="Proteomes" id="UP000031938">
    <property type="component" value="Unassembled WGS sequence"/>
</dbReference>
<keyword evidence="3" id="KW-1185">Reference proteome</keyword>
<proteinExistence type="predicted"/>
<name>A0A0C2RTZ6_9BACL</name>
<sequence length="41" mass="4604">MALSDLPSFSPSKETLFLIGAPILIFIFFFTQIKESDTPKI</sequence>
<dbReference type="AlphaFoldDB" id="A0A0C2RTZ6"/>
<keyword evidence="1" id="KW-1133">Transmembrane helix</keyword>
<feature type="transmembrane region" description="Helical" evidence="1">
    <location>
        <begin position="15"/>
        <end position="33"/>
    </location>
</feature>
<keyword evidence="1" id="KW-0812">Transmembrane</keyword>
<comment type="caution">
    <text evidence="2">The sequence shown here is derived from an EMBL/GenBank/DDBJ whole genome shotgun (WGS) entry which is preliminary data.</text>
</comment>
<accession>A0A0C2RTZ6</accession>
<protein>
    <submittedName>
        <fullName evidence="2">Uncharacterized protein</fullName>
    </submittedName>
</protein>
<dbReference type="RefSeq" id="WP_268747525.1">
    <property type="nucleotide sequence ID" value="NZ_JXRP01000018.1"/>
</dbReference>
<gene>
    <name evidence="2" type="ORF">KP78_27680</name>
</gene>